<dbReference type="InterPro" id="IPR022210">
    <property type="entry name" value="TF_GCR1-like"/>
</dbReference>
<reference evidence="4 5" key="1">
    <citation type="journal article" date="2018" name="PLoS Pathog.">
        <title>Evolution of structural diversity of trichothecenes, a family of toxins produced by plant pathogenic and entomopathogenic fungi.</title>
        <authorList>
            <person name="Proctor R.H."/>
            <person name="McCormick S.P."/>
            <person name="Kim H.S."/>
            <person name="Cardoza R.E."/>
            <person name="Stanley A.M."/>
            <person name="Lindo L."/>
            <person name="Kelly A."/>
            <person name="Brown D.W."/>
            <person name="Lee T."/>
            <person name="Vaughan M.M."/>
            <person name="Alexander N.J."/>
            <person name="Busman M."/>
            <person name="Gutierrez S."/>
        </authorList>
    </citation>
    <scope>NUCLEOTIDE SEQUENCE [LARGE SCALE GENOMIC DNA]</scope>
    <source>
        <strain evidence="4 5">NRRL 3299</strain>
    </source>
</reference>
<feature type="region of interest" description="Disordered" evidence="2">
    <location>
        <begin position="274"/>
        <end position="360"/>
    </location>
</feature>
<dbReference type="Pfam" id="PF12550">
    <property type="entry name" value="GCR1_C"/>
    <property type="match status" value="1"/>
</dbReference>
<organism evidence="4 5">
    <name type="scientific">Fusarium sporotrichioides</name>
    <dbReference type="NCBI Taxonomy" id="5514"/>
    <lineage>
        <taxon>Eukaryota</taxon>
        <taxon>Fungi</taxon>
        <taxon>Dikarya</taxon>
        <taxon>Ascomycota</taxon>
        <taxon>Pezizomycotina</taxon>
        <taxon>Sordariomycetes</taxon>
        <taxon>Hypocreomycetidae</taxon>
        <taxon>Hypocreales</taxon>
        <taxon>Nectriaceae</taxon>
        <taxon>Fusarium</taxon>
    </lineage>
</organism>
<gene>
    <name evidence="4" type="ORF">FSPOR_11080</name>
</gene>
<evidence type="ECO:0000259" key="3">
    <source>
        <dbReference type="Pfam" id="PF12550"/>
    </source>
</evidence>
<keyword evidence="5" id="KW-1185">Reference proteome</keyword>
<feature type="compositionally biased region" description="Basic residues" evidence="2">
    <location>
        <begin position="232"/>
        <end position="242"/>
    </location>
</feature>
<evidence type="ECO:0000256" key="2">
    <source>
        <dbReference type="SAM" id="MobiDB-lite"/>
    </source>
</evidence>
<feature type="compositionally biased region" description="Acidic residues" evidence="2">
    <location>
        <begin position="283"/>
        <end position="315"/>
    </location>
</feature>
<feature type="region of interest" description="Disordered" evidence="2">
    <location>
        <begin position="1"/>
        <end position="70"/>
    </location>
</feature>
<comment type="caution">
    <text evidence="4">The sequence shown here is derived from an EMBL/GenBank/DDBJ whole genome shotgun (WGS) entry which is preliminary data.</text>
</comment>
<keyword evidence="1" id="KW-0175">Coiled coil</keyword>
<dbReference type="STRING" id="5514.A0A395RJ51"/>
<feature type="domain" description="Transcription activator GCR1-like" evidence="3">
    <location>
        <begin position="361"/>
        <end position="442"/>
    </location>
</feature>
<feature type="coiled-coil region" evidence="1">
    <location>
        <begin position="98"/>
        <end position="125"/>
    </location>
</feature>
<proteinExistence type="predicted"/>
<feature type="compositionally biased region" description="Low complexity" evidence="2">
    <location>
        <begin position="18"/>
        <end position="34"/>
    </location>
</feature>
<protein>
    <submittedName>
        <fullName evidence="4">High-osmolarity-induced transcription protein 1</fullName>
    </submittedName>
</protein>
<dbReference type="Proteomes" id="UP000266152">
    <property type="component" value="Unassembled WGS sequence"/>
</dbReference>
<name>A0A395RJ51_FUSSP</name>
<dbReference type="EMBL" id="PXOF01000206">
    <property type="protein sequence ID" value="RGP59829.1"/>
    <property type="molecule type" value="Genomic_DNA"/>
</dbReference>
<evidence type="ECO:0000313" key="4">
    <source>
        <dbReference type="EMBL" id="RGP59829.1"/>
    </source>
</evidence>
<evidence type="ECO:0000256" key="1">
    <source>
        <dbReference type="SAM" id="Coils"/>
    </source>
</evidence>
<feature type="region of interest" description="Disordered" evidence="2">
    <location>
        <begin position="211"/>
        <end position="258"/>
    </location>
</feature>
<evidence type="ECO:0000313" key="5">
    <source>
        <dbReference type="Proteomes" id="UP000266152"/>
    </source>
</evidence>
<sequence>MSSSSELSDIETPTMLLSPNRSPAPSVSRSVSEAPLRRSAPETRFGPITPATSQQSVHSVEQKAGNSREESIDDAIDQVPFGLARMVVNMQEHYMSELEAERQRTDQLTRQNEEMMQKMIEMDKRLQMHVVLMDGFVGFMREVKQGHFAVAELEIAREFGGVHLNEVKELASSSCAPVQQSVEQPTPSENIIEPSDEQRTVRFTEEPTPFDSAIFDQLPPTPDMDTAPVRSTGRRAPKRKNPPMRPHREVKRRTRADVRSVRLRCASWKAINAGHDADRNEETGDEYQDDNNDQDYTPELEVQDEDESEEEEQQEPEATTDRASPSPSPSEDDDPDAEKPRYSVSRSIAPRFAAGPSGPRFKYHRMPKTVALVWQEWKHGSHGNPAIEELENKYNTSWRMGTLQERKYASNYVGVRQKIVRKVEEMCAMEGVSAREACEILDGRVDGRMQLLMTALRKGEDPLVVIPRRR</sequence>
<dbReference type="AlphaFoldDB" id="A0A395RJ51"/>
<feature type="compositionally biased region" description="Polar residues" evidence="2">
    <location>
        <begin position="50"/>
        <end position="59"/>
    </location>
</feature>
<accession>A0A395RJ51</accession>